<gene>
    <name evidence="1" type="ORF">ISR29_04125</name>
</gene>
<evidence type="ECO:0000313" key="1">
    <source>
        <dbReference type="EMBL" id="MBL6903369.1"/>
    </source>
</evidence>
<reference evidence="1" key="1">
    <citation type="submission" date="2020-10" db="EMBL/GenBank/DDBJ databases">
        <title>Microbiome of the Black Sea water column analyzed by genome centric metagenomics.</title>
        <authorList>
            <person name="Cabello-Yeves P.J."/>
            <person name="Callieri C."/>
            <person name="Picazo A."/>
            <person name="Mehrshad M."/>
            <person name="Haro-Moreno J.M."/>
            <person name="Roda-Garcia J."/>
            <person name="Dzembekova N."/>
            <person name="Slabakova V."/>
            <person name="Slabakova N."/>
            <person name="Moncheva S."/>
            <person name="Rodriguez-Valera F."/>
        </authorList>
    </citation>
    <scope>NUCLEOTIDE SEQUENCE</scope>
    <source>
        <strain evidence="1">BS30m-G43</strain>
    </source>
</reference>
<name>A0A937JDX6_9GAMM</name>
<organism evidence="1 2">
    <name type="scientific">SAR86 cluster bacterium</name>
    <dbReference type="NCBI Taxonomy" id="2030880"/>
    <lineage>
        <taxon>Bacteria</taxon>
        <taxon>Pseudomonadati</taxon>
        <taxon>Pseudomonadota</taxon>
        <taxon>Gammaproteobacteria</taxon>
        <taxon>SAR86 cluster</taxon>
    </lineage>
</organism>
<dbReference type="Proteomes" id="UP000705230">
    <property type="component" value="Unassembled WGS sequence"/>
</dbReference>
<dbReference type="AlphaFoldDB" id="A0A937JDX6"/>
<evidence type="ECO:0000313" key="2">
    <source>
        <dbReference type="Proteomes" id="UP000705230"/>
    </source>
</evidence>
<proteinExistence type="predicted"/>
<protein>
    <submittedName>
        <fullName evidence="1">Uncharacterized protein</fullName>
    </submittedName>
</protein>
<sequence>MKHLFLTALIFFAIPNFSEESEKELVNIGEIWTLSSRSGNTMSVGGEVLYLMPNSAYETYRSRKFGDWNQFSIIDTRNLVKLRRGYQIEIIEGLYQNNIFKVKLLSGNSKGRKYYVITEDLLKKYTVEEKEV</sequence>
<dbReference type="EMBL" id="JADHSG010000004">
    <property type="protein sequence ID" value="MBL6903369.1"/>
    <property type="molecule type" value="Genomic_DNA"/>
</dbReference>
<accession>A0A937JDX6</accession>
<comment type="caution">
    <text evidence="1">The sequence shown here is derived from an EMBL/GenBank/DDBJ whole genome shotgun (WGS) entry which is preliminary data.</text>
</comment>